<dbReference type="InterPro" id="IPR000719">
    <property type="entry name" value="Prot_kinase_dom"/>
</dbReference>
<evidence type="ECO:0000256" key="5">
    <source>
        <dbReference type="ARBA" id="ARBA00022840"/>
    </source>
</evidence>
<feature type="domain" description="Protein kinase" evidence="13">
    <location>
        <begin position="12"/>
        <end position="233"/>
    </location>
</feature>
<evidence type="ECO:0000256" key="8">
    <source>
        <dbReference type="PIRSR" id="PIRSR630616-3"/>
    </source>
</evidence>
<reference evidence="15" key="1">
    <citation type="journal article" date="2019" name="Nat. Commun.">
        <title>The genome of broomcorn millet.</title>
        <authorList>
            <person name="Zou C."/>
            <person name="Miki D."/>
            <person name="Li D."/>
            <person name="Tang Q."/>
            <person name="Xiao L."/>
            <person name="Rajput S."/>
            <person name="Deng P."/>
            <person name="Jia W."/>
            <person name="Huang R."/>
            <person name="Zhang M."/>
            <person name="Sun Y."/>
            <person name="Hu J."/>
            <person name="Fu X."/>
            <person name="Schnable P.S."/>
            <person name="Li F."/>
            <person name="Zhang H."/>
            <person name="Feng B."/>
            <person name="Zhu X."/>
            <person name="Liu R."/>
            <person name="Schnable J.C."/>
            <person name="Zhu J.-K."/>
            <person name="Zhang H."/>
        </authorList>
    </citation>
    <scope>NUCLEOTIDE SEQUENCE [LARGE SCALE GENOMIC DNA]</scope>
</reference>
<dbReference type="EC" id="2.7.11.1" evidence="11"/>
<evidence type="ECO:0000256" key="10">
    <source>
        <dbReference type="RuleBase" id="RU000304"/>
    </source>
</evidence>
<feature type="binding site" evidence="7">
    <location>
        <begin position="90"/>
        <end position="92"/>
    </location>
    <ligand>
        <name>ATP</name>
        <dbReference type="ChEBI" id="CHEBI:30616"/>
    </ligand>
</feature>
<keyword evidence="3 7" id="KW-0547">Nucleotide-binding</keyword>
<keyword evidence="4 11" id="KW-0418">Kinase</keyword>
<dbReference type="EMBL" id="PQIB02000001">
    <property type="protein sequence ID" value="RLN39738.1"/>
    <property type="molecule type" value="Genomic_DNA"/>
</dbReference>
<comment type="similarity">
    <text evidence="11">Belongs to the protein kinase superfamily. Ser/Thr protein kinase family. Aurora subfamily.</text>
</comment>
<comment type="catalytic activity">
    <reaction evidence="11">
        <text>L-seryl-[protein] + ATP = O-phospho-L-seryl-[protein] + ADP + H(+)</text>
        <dbReference type="Rhea" id="RHEA:17989"/>
        <dbReference type="Rhea" id="RHEA-COMP:9863"/>
        <dbReference type="Rhea" id="RHEA-COMP:11604"/>
        <dbReference type="ChEBI" id="CHEBI:15378"/>
        <dbReference type="ChEBI" id="CHEBI:29999"/>
        <dbReference type="ChEBI" id="CHEBI:30616"/>
        <dbReference type="ChEBI" id="CHEBI:83421"/>
        <dbReference type="ChEBI" id="CHEBI:456216"/>
        <dbReference type="EC" id="2.7.11.1"/>
    </reaction>
</comment>
<comment type="catalytic activity">
    <reaction evidence="11">
        <text>L-threonyl-[protein] + ATP = O-phospho-L-threonyl-[protein] + ADP + H(+)</text>
        <dbReference type="Rhea" id="RHEA:46608"/>
        <dbReference type="Rhea" id="RHEA-COMP:11060"/>
        <dbReference type="Rhea" id="RHEA-COMP:11605"/>
        <dbReference type="ChEBI" id="CHEBI:15378"/>
        <dbReference type="ChEBI" id="CHEBI:30013"/>
        <dbReference type="ChEBI" id="CHEBI:30616"/>
        <dbReference type="ChEBI" id="CHEBI:61977"/>
        <dbReference type="ChEBI" id="CHEBI:456216"/>
        <dbReference type="EC" id="2.7.11.1"/>
    </reaction>
</comment>
<evidence type="ECO:0000256" key="9">
    <source>
        <dbReference type="PROSITE-ProRule" id="PRU10141"/>
    </source>
</evidence>
<name>A0A3L6TKP0_PANMI</name>
<dbReference type="GO" id="GO:0005524">
    <property type="term" value="F:ATP binding"/>
    <property type="evidence" value="ECO:0007669"/>
    <property type="project" value="UniProtKB-UniRule"/>
</dbReference>
<dbReference type="Proteomes" id="UP000275267">
    <property type="component" value="Unassembled WGS sequence"/>
</dbReference>
<proteinExistence type="inferred from homology"/>
<dbReference type="PROSITE" id="PS00107">
    <property type="entry name" value="PROTEIN_KINASE_ATP"/>
    <property type="match status" value="1"/>
</dbReference>
<dbReference type="STRING" id="4540.A0A3L6TKP0"/>
<feature type="binding site" evidence="7">
    <location>
        <begin position="139"/>
        <end position="140"/>
    </location>
    <ligand>
        <name>ATP</name>
        <dbReference type="ChEBI" id="CHEBI:30616"/>
    </ligand>
</feature>
<dbReference type="Gene3D" id="1.10.510.10">
    <property type="entry name" value="Transferase(Phosphotransferase) domain 1"/>
    <property type="match status" value="2"/>
</dbReference>
<evidence type="ECO:0000256" key="6">
    <source>
        <dbReference type="PIRSR" id="PIRSR630616-1"/>
    </source>
</evidence>
<sequence length="330" mass="36529">MAARQEWSMSDFEIGKYIGEGKFGKVYLAREKQSGYVVALKVTYKAKLEKYRFHAHLRREIEIQHGLDHPNVLRLFAWFQDEERVVLVLEYAARGELYKVLRAAGHFTERTAATYVASLAGALAYCHKKQVIHRDIKPENLLLDIEVGSSYAMLHLNAVIIYAGILCYEFLYGSPPFEADEQDDPLRRIVRVDLTFPSSPCVSSEAKDLISKLLVKDSSKRLSLEDIMKHPWIKKNAEPSGSCIKQKDLGRVKRDVNPVGIWAPPTAQAATGDGDGWLERGPASEPTCAGTGSTASAAEQGGLVGVSDSRRPRHTGCCKRCAKAGALASH</sequence>
<dbReference type="InterPro" id="IPR030616">
    <property type="entry name" value="Aur-like"/>
</dbReference>
<feature type="region of interest" description="Disordered" evidence="12">
    <location>
        <begin position="263"/>
        <end position="302"/>
    </location>
</feature>
<evidence type="ECO:0000256" key="4">
    <source>
        <dbReference type="ARBA" id="ARBA00022777"/>
    </source>
</evidence>
<organism evidence="14 15">
    <name type="scientific">Panicum miliaceum</name>
    <name type="common">Proso millet</name>
    <name type="synonym">Broomcorn millet</name>
    <dbReference type="NCBI Taxonomy" id="4540"/>
    <lineage>
        <taxon>Eukaryota</taxon>
        <taxon>Viridiplantae</taxon>
        <taxon>Streptophyta</taxon>
        <taxon>Embryophyta</taxon>
        <taxon>Tracheophyta</taxon>
        <taxon>Spermatophyta</taxon>
        <taxon>Magnoliopsida</taxon>
        <taxon>Liliopsida</taxon>
        <taxon>Poales</taxon>
        <taxon>Poaceae</taxon>
        <taxon>PACMAD clade</taxon>
        <taxon>Panicoideae</taxon>
        <taxon>Panicodae</taxon>
        <taxon>Paniceae</taxon>
        <taxon>Panicinae</taxon>
        <taxon>Panicum</taxon>
        <taxon>Panicum sect. Panicum</taxon>
    </lineage>
</organism>
<dbReference type="Gene3D" id="3.30.200.20">
    <property type="entry name" value="Phosphorylase Kinase, domain 1"/>
    <property type="match status" value="1"/>
</dbReference>
<keyword evidence="5 7" id="KW-0067">ATP-binding</keyword>
<feature type="compositionally biased region" description="Low complexity" evidence="12">
    <location>
        <begin position="289"/>
        <end position="298"/>
    </location>
</feature>
<comment type="caution">
    <text evidence="14">The sequence shown here is derived from an EMBL/GenBank/DDBJ whole genome shotgun (WGS) entry which is preliminary data.</text>
</comment>
<feature type="active site" description="Proton acceptor" evidence="6">
    <location>
        <position position="135"/>
    </location>
</feature>
<evidence type="ECO:0000256" key="3">
    <source>
        <dbReference type="ARBA" id="ARBA00022741"/>
    </source>
</evidence>
<evidence type="ECO:0000256" key="7">
    <source>
        <dbReference type="PIRSR" id="PIRSR630616-2"/>
    </source>
</evidence>
<evidence type="ECO:0000256" key="12">
    <source>
        <dbReference type="SAM" id="MobiDB-lite"/>
    </source>
</evidence>
<accession>A0A3L6TKP0</accession>
<evidence type="ECO:0000259" key="13">
    <source>
        <dbReference type="PROSITE" id="PS50011"/>
    </source>
</evidence>
<dbReference type="OrthoDB" id="377346at2759"/>
<dbReference type="InterPro" id="IPR008271">
    <property type="entry name" value="Ser/Thr_kinase_AS"/>
</dbReference>
<evidence type="ECO:0000256" key="2">
    <source>
        <dbReference type="ARBA" id="ARBA00022679"/>
    </source>
</evidence>
<feature type="binding site" evidence="7">
    <location>
        <position position="22"/>
    </location>
    <ligand>
        <name>ATP</name>
        <dbReference type="ChEBI" id="CHEBI:30616"/>
    </ligand>
</feature>
<evidence type="ECO:0000256" key="11">
    <source>
        <dbReference type="RuleBase" id="RU367134"/>
    </source>
</evidence>
<dbReference type="AlphaFoldDB" id="A0A3L6TKP0"/>
<dbReference type="SMART" id="SM00220">
    <property type="entry name" value="S_TKc"/>
    <property type="match status" value="1"/>
</dbReference>
<dbReference type="CDD" id="cd14007">
    <property type="entry name" value="STKc_Aurora"/>
    <property type="match status" value="1"/>
</dbReference>
<keyword evidence="1 10" id="KW-0723">Serine/threonine-protein kinase</keyword>
<dbReference type="PROSITE" id="PS00108">
    <property type="entry name" value="PROTEIN_KINASE_ST"/>
    <property type="match status" value="1"/>
</dbReference>
<dbReference type="FunFam" id="3.30.200.20:FF:000042">
    <property type="entry name" value="Aurora kinase A"/>
    <property type="match status" value="1"/>
</dbReference>
<gene>
    <name evidence="14" type="ORF">C2845_PM01G45340</name>
</gene>
<keyword evidence="15" id="KW-1185">Reference proteome</keyword>
<evidence type="ECO:0000313" key="14">
    <source>
        <dbReference type="EMBL" id="RLN39738.1"/>
    </source>
</evidence>
<protein>
    <recommendedName>
        <fullName evidence="11">Aurora kinase</fullName>
        <ecNumber evidence="11">2.7.11.1</ecNumber>
    </recommendedName>
</protein>
<feature type="binding site" evidence="7 9">
    <location>
        <position position="41"/>
    </location>
    <ligand>
        <name>ATP</name>
        <dbReference type="ChEBI" id="CHEBI:30616"/>
    </ligand>
</feature>
<dbReference type="InterPro" id="IPR017441">
    <property type="entry name" value="Protein_kinase_ATP_BS"/>
</dbReference>
<dbReference type="InterPro" id="IPR011009">
    <property type="entry name" value="Kinase-like_dom_sf"/>
</dbReference>
<dbReference type="SUPFAM" id="SSF56112">
    <property type="entry name" value="Protein kinase-like (PK-like)"/>
    <property type="match status" value="1"/>
</dbReference>
<evidence type="ECO:0000313" key="15">
    <source>
        <dbReference type="Proteomes" id="UP000275267"/>
    </source>
</evidence>
<dbReference type="GO" id="GO:0004674">
    <property type="term" value="F:protein serine/threonine kinase activity"/>
    <property type="evidence" value="ECO:0007669"/>
    <property type="project" value="UniProtKB-KW"/>
</dbReference>
<keyword evidence="2 11" id="KW-0808">Transferase</keyword>
<dbReference type="Pfam" id="PF00069">
    <property type="entry name" value="Pkinase"/>
    <property type="match status" value="2"/>
</dbReference>
<dbReference type="PROSITE" id="PS50011">
    <property type="entry name" value="PROTEIN_KINASE_DOM"/>
    <property type="match status" value="1"/>
</dbReference>
<dbReference type="PANTHER" id="PTHR24350">
    <property type="entry name" value="SERINE/THREONINE-PROTEIN KINASE IAL-RELATED"/>
    <property type="match status" value="1"/>
</dbReference>
<evidence type="ECO:0000256" key="1">
    <source>
        <dbReference type="ARBA" id="ARBA00022527"/>
    </source>
</evidence>
<feature type="cross-link" description="Glycyl lysine isopeptide (Lys-Gly) (interchain with G-Cter in SUMO2)" evidence="8">
    <location>
        <position position="137"/>
    </location>
</feature>